<proteinExistence type="predicted"/>
<evidence type="ECO:0000313" key="2">
    <source>
        <dbReference type="Proteomes" id="UP001608902"/>
    </source>
</evidence>
<comment type="caution">
    <text evidence="1">The sequence shown here is derived from an EMBL/GenBank/DDBJ whole genome shotgun (WGS) entry which is preliminary data.</text>
</comment>
<accession>A0ABD6EPC2</accession>
<organism evidence="1 2">
    <name type="scientific">Gnathostoma spinigerum</name>
    <dbReference type="NCBI Taxonomy" id="75299"/>
    <lineage>
        <taxon>Eukaryota</taxon>
        <taxon>Metazoa</taxon>
        <taxon>Ecdysozoa</taxon>
        <taxon>Nematoda</taxon>
        <taxon>Chromadorea</taxon>
        <taxon>Rhabditida</taxon>
        <taxon>Spirurina</taxon>
        <taxon>Gnathostomatomorpha</taxon>
        <taxon>Gnathostomatoidea</taxon>
        <taxon>Gnathostomatidae</taxon>
        <taxon>Gnathostoma</taxon>
    </lineage>
</organism>
<dbReference type="InterPro" id="IPR002347">
    <property type="entry name" value="SDR_fam"/>
</dbReference>
<protein>
    <submittedName>
        <fullName evidence="1">Uncharacterized protein</fullName>
    </submittedName>
</protein>
<dbReference type="PANTHER" id="PTHR43313">
    <property type="entry name" value="SHORT-CHAIN DEHYDROGENASE/REDUCTASE FAMILY 9C"/>
    <property type="match status" value="1"/>
</dbReference>
<reference evidence="1 2" key="1">
    <citation type="submission" date="2024-08" db="EMBL/GenBank/DDBJ databases">
        <title>Gnathostoma spinigerum genome.</title>
        <authorList>
            <person name="Gonzalez-Bertolin B."/>
            <person name="Monzon S."/>
            <person name="Zaballos A."/>
            <person name="Jimenez P."/>
            <person name="Dekumyoy P."/>
            <person name="Varona S."/>
            <person name="Cuesta I."/>
            <person name="Sumanam S."/>
            <person name="Adisakwattana P."/>
            <person name="Gasser R.B."/>
            <person name="Hernandez-Gonzalez A."/>
            <person name="Young N.D."/>
            <person name="Perteguer M.J."/>
        </authorList>
    </citation>
    <scope>NUCLEOTIDE SEQUENCE [LARGE SCALE GENOMIC DNA]</scope>
    <source>
        <strain evidence="1">AL3</strain>
        <tissue evidence="1">Liver</tissue>
    </source>
</reference>
<dbReference type="Pfam" id="PF00106">
    <property type="entry name" value="adh_short"/>
    <property type="match status" value="1"/>
</dbReference>
<dbReference type="Proteomes" id="UP001608902">
    <property type="component" value="Unassembled WGS sequence"/>
</dbReference>
<dbReference type="PANTHER" id="PTHR43313:SF7">
    <property type="entry name" value="17-BETA-HYDROXYSTEROID DEHYDROGENASE TYPE 6"/>
    <property type="match status" value="1"/>
</dbReference>
<evidence type="ECO:0000313" key="1">
    <source>
        <dbReference type="EMBL" id="MFH4979159.1"/>
    </source>
</evidence>
<gene>
    <name evidence="1" type="ORF">AB6A40_005868</name>
</gene>
<dbReference type="Gene3D" id="3.40.50.720">
    <property type="entry name" value="NAD(P)-binding Rossmann-like Domain"/>
    <property type="match status" value="1"/>
</dbReference>
<dbReference type="InterPro" id="IPR036291">
    <property type="entry name" value="NAD(P)-bd_dom_sf"/>
</dbReference>
<dbReference type="PRINTS" id="PR00081">
    <property type="entry name" value="GDHRDH"/>
</dbReference>
<keyword evidence="2" id="KW-1185">Reference proteome</keyword>
<dbReference type="SUPFAM" id="SSF51735">
    <property type="entry name" value="NAD(P)-binding Rossmann-fold domains"/>
    <property type="match status" value="1"/>
</dbReference>
<dbReference type="EMBL" id="JBGFUD010003911">
    <property type="protein sequence ID" value="MFH4979159.1"/>
    <property type="molecule type" value="Genomic_DNA"/>
</dbReference>
<sequence length="276" mass="31389">MTVFAGCHKEESVVAIRSECKTLPGTLVAFQLDISSDKSVDDAKHLVETKLFEMNQDLYAVVNNAGASGVNFYDEFLSLADYRDVMEVNFYGVLRVTKAFLHLIKASRGRIITCLTGFCFVKFPGIAPYSASKTAVHAYCEVLRTEMRQFGVKVVTIFPGTFQTPIADPERVINFVKMAWNNADELLKEQYGEKWINQVCEIVRRYGEAGDKDISWVVNDYFHAITAKYPSDNYVEGIDATLYFTPYFYLPNILKQLLMDAYFWVLHVPKPACLEK</sequence>
<dbReference type="AlphaFoldDB" id="A0ABD6EPC2"/>
<name>A0ABD6EPC2_9BILA</name>